<dbReference type="SUPFAM" id="SSF54695">
    <property type="entry name" value="POZ domain"/>
    <property type="match status" value="2"/>
</dbReference>
<dbReference type="InterPro" id="IPR036236">
    <property type="entry name" value="Znf_C2H2_sf"/>
</dbReference>
<evidence type="ECO:0000256" key="7">
    <source>
        <dbReference type="ARBA" id="ARBA00023015"/>
    </source>
</evidence>
<evidence type="ECO:0000256" key="10">
    <source>
        <dbReference type="ARBA" id="ARBA00023242"/>
    </source>
</evidence>
<dbReference type="SMART" id="SM00225">
    <property type="entry name" value="BTB"/>
    <property type="match status" value="2"/>
</dbReference>
<dbReference type="SMART" id="SM00355">
    <property type="entry name" value="ZnF_C2H2"/>
    <property type="match status" value="4"/>
</dbReference>
<evidence type="ECO:0000256" key="3">
    <source>
        <dbReference type="ARBA" id="ARBA00022723"/>
    </source>
</evidence>
<feature type="domain" description="C2H2-type" evidence="13">
    <location>
        <begin position="1006"/>
        <end position="1034"/>
    </location>
</feature>
<dbReference type="PROSITE" id="PS00028">
    <property type="entry name" value="ZINC_FINGER_C2H2_1"/>
    <property type="match status" value="3"/>
</dbReference>
<dbReference type="InterPro" id="IPR039199">
    <property type="entry name" value="FAM91"/>
</dbReference>
<dbReference type="Pfam" id="PF14647">
    <property type="entry name" value="FAM91_N"/>
    <property type="match status" value="1"/>
</dbReference>
<keyword evidence="5 11" id="KW-0863">Zinc-finger</keyword>
<keyword evidence="8" id="KW-0238">DNA-binding</keyword>
<dbReference type="PANTHER" id="PTHR28441:SF2">
    <property type="entry name" value="PROTEIN FAM91A1"/>
    <property type="match status" value="1"/>
</dbReference>
<dbReference type="SUPFAM" id="SSF57667">
    <property type="entry name" value="beta-beta-alpha zinc fingers"/>
    <property type="match status" value="2"/>
</dbReference>
<evidence type="ECO:0000256" key="1">
    <source>
        <dbReference type="ARBA" id="ARBA00004123"/>
    </source>
</evidence>
<dbReference type="GO" id="GO:0008270">
    <property type="term" value="F:zinc ion binding"/>
    <property type="evidence" value="ECO:0007669"/>
    <property type="project" value="UniProtKB-KW"/>
</dbReference>
<dbReference type="Gene3D" id="3.30.160.60">
    <property type="entry name" value="Classic Zinc Finger"/>
    <property type="match status" value="3"/>
</dbReference>
<keyword evidence="6" id="KW-0862">Zinc</keyword>
<keyword evidence="9" id="KW-0804">Transcription</keyword>
<keyword evidence="15" id="KW-1185">Reference proteome</keyword>
<evidence type="ECO:0000256" key="4">
    <source>
        <dbReference type="ARBA" id="ARBA00022737"/>
    </source>
</evidence>
<dbReference type="Proteomes" id="UP000267096">
    <property type="component" value="Unassembled WGS sequence"/>
</dbReference>
<keyword evidence="7" id="KW-0805">Transcription regulation</keyword>
<evidence type="ECO:0000313" key="14">
    <source>
        <dbReference type="EMBL" id="VDK54405.1"/>
    </source>
</evidence>
<keyword evidence="4" id="KW-0677">Repeat</keyword>
<comment type="subcellular location">
    <subcellularLocation>
        <location evidence="1">Nucleus</location>
    </subcellularLocation>
</comment>
<evidence type="ECO:0000259" key="12">
    <source>
        <dbReference type="PROSITE" id="PS50097"/>
    </source>
</evidence>
<dbReference type="PANTHER" id="PTHR28441">
    <property type="entry name" value="PROTEIN FAM91A1"/>
    <property type="match status" value="1"/>
</dbReference>
<evidence type="ECO:0000256" key="9">
    <source>
        <dbReference type="ARBA" id="ARBA00023163"/>
    </source>
</evidence>
<comment type="similarity">
    <text evidence="2">Belongs to the FAM91 family.</text>
</comment>
<dbReference type="InterPro" id="IPR000210">
    <property type="entry name" value="BTB/POZ_dom"/>
</dbReference>
<organism evidence="16">
    <name type="scientific">Anisakis simplex</name>
    <name type="common">Herring worm</name>
    <dbReference type="NCBI Taxonomy" id="6269"/>
    <lineage>
        <taxon>Eukaryota</taxon>
        <taxon>Metazoa</taxon>
        <taxon>Ecdysozoa</taxon>
        <taxon>Nematoda</taxon>
        <taxon>Chromadorea</taxon>
        <taxon>Rhabditida</taxon>
        <taxon>Spirurina</taxon>
        <taxon>Ascaridomorpha</taxon>
        <taxon>Ascaridoidea</taxon>
        <taxon>Anisakidae</taxon>
        <taxon>Anisakis</taxon>
        <taxon>Anisakis simplex complex</taxon>
    </lineage>
</organism>
<feature type="domain" description="BTB" evidence="12">
    <location>
        <begin position="665"/>
        <end position="753"/>
    </location>
</feature>
<feature type="domain" description="C2H2-type" evidence="13">
    <location>
        <begin position="978"/>
        <end position="1005"/>
    </location>
</feature>
<dbReference type="PROSITE" id="PS50157">
    <property type="entry name" value="ZINC_FINGER_C2H2_2"/>
    <property type="match status" value="3"/>
</dbReference>
<dbReference type="Gene3D" id="3.30.710.10">
    <property type="entry name" value="Potassium Channel Kv1.1, Chain A"/>
    <property type="match status" value="2"/>
</dbReference>
<dbReference type="FunFam" id="3.30.160.60:FF:000325">
    <property type="entry name" value="ZFP90 zinc finger protein"/>
    <property type="match status" value="1"/>
</dbReference>
<protein>
    <submittedName>
        <fullName evidence="16">Protein FAM91A1</fullName>
    </submittedName>
</protein>
<dbReference type="Pfam" id="PF00651">
    <property type="entry name" value="BTB"/>
    <property type="match status" value="2"/>
</dbReference>
<dbReference type="GO" id="GO:0003677">
    <property type="term" value="F:DNA binding"/>
    <property type="evidence" value="ECO:0007669"/>
    <property type="project" value="UniProtKB-KW"/>
</dbReference>
<dbReference type="InterPro" id="IPR028097">
    <property type="entry name" value="FAM91_C_dom"/>
</dbReference>
<dbReference type="InterPro" id="IPR011333">
    <property type="entry name" value="SKP1/BTB/POZ_sf"/>
</dbReference>
<dbReference type="CDD" id="cd18186">
    <property type="entry name" value="BTB_POZ_ZBTB_KLHL-like"/>
    <property type="match status" value="1"/>
</dbReference>
<dbReference type="PROSITE" id="PS50097">
    <property type="entry name" value="BTB"/>
    <property type="match status" value="2"/>
</dbReference>
<evidence type="ECO:0000259" key="13">
    <source>
        <dbReference type="PROSITE" id="PS50157"/>
    </source>
</evidence>
<dbReference type="Pfam" id="PF14648">
    <property type="entry name" value="FAM91_C"/>
    <property type="match status" value="1"/>
</dbReference>
<evidence type="ECO:0000256" key="11">
    <source>
        <dbReference type="PROSITE-ProRule" id="PRU00042"/>
    </source>
</evidence>
<evidence type="ECO:0000313" key="15">
    <source>
        <dbReference type="Proteomes" id="UP000267096"/>
    </source>
</evidence>
<keyword evidence="3" id="KW-0479">Metal-binding</keyword>
<evidence type="ECO:0000256" key="8">
    <source>
        <dbReference type="ARBA" id="ARBA00023125"/>
    </source>
</evidence>
<dbReference type="AlphaFoldDB" id="A0A0M3K462"/>
<feature type="domain" description="C2H2-type" evidence="13">
    <location>
        <begin position="949"/>
        <end position="977"/>
    </location>
</feature>
<evidence type="ECO:0000256" key="6">
    <source>
        <dbReference type="ARBA" id="ARBA00022833"/>
    </source>
</evidence>
<keyword evidence="10" id="KW-0539">Nucleus</keyword>
<gene>
    <name evidence="14" type="ORF">ASIM_LOCUS15160</name>
</gene>
<evidence type="ECO:0000256" key="2">
    <source>
        <dbReference type="ARBA" id="ARBA00010319"/>
    </source>
</evidence>
<evidence type="ECO:0000313" key="16">
    <source>
        <dbReference type="WBParaSite" id="ASIM_0001575301-mRNA-1"/>
    </source>
</evidence>
<name>A0A0M3K462_ANISI</name>
<dbReference type="GO" id="GO:0005634">
    <property type="term" value="C:nucleus"/>
    <property type="evidence" value="ECO:0007669"/>
    <property type="project" value="UniProtKB-SubCell"/>
</dbReference>
<reference evidence="14 15" key="2">
    <citation type="submission" date="2018-11" db="EMBL/GenBank/DDBJ databases">
        <authorList>
            <consortium name="Pathogen Informatics"/>
        </authorList>
    </citation>
    <scope>NUCLEOTIDE SEQUENCE [LARGE SCALE GENOMIC DNA]</scope>
</reference>
<evidence type="ECO:0000256" key="5">
    <source>
        <dbReference type="ARBA" id="ARBA00022771"/>
    </source>
</evidence>
<accession>A0A0M3K462</accession>
<dbReference type="InterPro" id="IPR013087">
    <property type="entry name" value="Znf_C2H2_type"/>
</dbReference>
<reference evidence="16" key="1">
    <citation type="submission" date="2017-02" db="UniProtKB">
        <authorList>
            <consortium name="WormBaseParasite"/>
        </authorList>
    </citation>
    <scope>IDENTIFICATION</scope>
</reference>
<dbReference type="Pfam" id="PF00096">
    <property type="entry name" value="zf-C2H2"/>
    <property type="match status" value="1"/>
</dbReference>
<dbReference type="OrthoDB" id="275996at2759"/>
<dbReference type="EMBL" id="UYRR01032147">
    <property type="protein sequence ID" value="VDK54405.1"/>
    <property type="molecule type" value="Genomic_DNA"/>
</dbReference>
<proteinExistence type="inferred from homology"/>
<feature type="domain" description="BTB" evidence="12">
    <location>
        <begin position="537"/>
        <end position="609"/>
    </location>
</feature>
<sequence>MNRVIGDYFENLLYQIFVAIDEQTTVKELSETLDIDLGLVKNAVSVFCRLGFAKKRVTGLENIALHSTWAANYNTSPSLNDTATVTTTDFNDASLTSSSNIVDLIECDYDDALMSTSVSHSNDQEHSPSNHGQLLATATSAAAAATTATPTPIGSSDGSKRIAFLFDSTLTAFLMMGNLSASLKNHAVTLFEVGKLSDEALDNFVDELQNVKQFVEGEAQRYSEHAQNLLSTILSLRDTSELDLIRGESLFSLDHSTRLRLISKTYRLIVSMAPLSASACPLCTPSLPHFGPAVPEVSSSWFQLYLYSELGDGPISMFIAKGTRLVTLPRIFWKSSNLLIKTSSHEPIIQSIDYCLSTINDTLRTHSVFIQEYSDVIDDSEIVNVPFPFVDCHLEKGLLIRETFDEKNATMFTEHESVKRLRHKLSLDSFCGYIVLMKKNHCGSAHTTEHRLRSDEQHPSADNTSKDACNKRFMFDFNSSRLPSQLEPYSYYQLIASIVNIIIMDKDMNSMPLNRLQQHADTFFQYVQHLRENEHFLDVTIECNGELVGYAHRLVLAAYSNHFERALANASSYSSNLTLDIDSKITGVRSDEVVDIIEFMYTGRSETSHRARRLECARGLGCRSLINLLESNEAISNEGVILEDSFHSHRLLFALDRFKSDHLFTDSIIFCQNVSVLRCHRLVLCAYSRHFENALYDTQDTAIVNVDINAYVTGVGREDIKLIVKMINNGIDYSMDIRNIVDFMYTGCVRTTSRRFLVLRQAAIALAVTRLVDAIDEELYKDSAVPNDNTTALHSNSRTTNCDIDDENTSELGLDERNNDCCMISLNGNNKQQEMSYCEIYEEYVEGPRHGRKGGTYGMKQPLLLIKGHARDEGCSKEVFNKSGEQQTNTSDHIQIPSITMSFIPTCKRKRLVDSFGYGLPEIIAPKDVTVPLLVGDQQVIFVMMEKPFKCPYCDHRTKEKSAVEKHIRCIHTFEAPYKCRYCNQAFKVQSNLVRHIRAHTGEKPYQCKKCGSLYADKKNMDAHVYREHLKMKPLECSERGCNAKFWRYDRFVHHCRKMHSLEVNLNEHLL</sequence>
<dbReference type="WBParaSite" id="ASIM_0001575301-mRNA-1">
    <property type="protein sequence ID" value="ASIM_0001575301-mRNA-1"/>
    <property type="gene ID" value="ASIM_0001575301"/>
</dbReference>
<dbReference type="InterPro" id="IPR028091">
    <property type="entry name" value="FAM91_N_dom"/>
</dbReference>